<keyword evidence="8 15" id="KW-0675">Receptor</keyword>
<evidence type="ECO:0000256" key="9">
    <source>
        <dbReference type="ARBA" id="ARBA00023237"/>
    </source>
</evidence>
<accession>A0A6N9HPC5</accession>
<keyword evidence="3 10" id="KW-0813">Transport</keyword>
<dbReference type="GO" id="GO:0044718">
    <property type="term" value="P:siderophore transmembrane transport"/>
    <property type="evidence" value="ECO:0007669"/>
    <property type="project" value="TreeGrafter"/>
</dbReference>
<dbReference type="Gene3D" id="2.170.130.10">
    <property type="entry name" value="TonB-dependent receptor, plug domain"/>
    <property type="match status" value="1"/>
</dbReference>
<feature type="compositionally biased region" description="Low complexity" evidence="11">
    <location>
        <begin position="33"/>
        <end position="45"/>
    </location>
</feature>
<dbReference type="PANTHER" id="PTHR30069">
    <property type="entry name" value="TONB-DEPENDENT OUTER MEMBRANE RECEPTOR"/>
    <property type="match status" value="1"/>
</dbReference>
<dbReference type="EMBL" id="WWCJ01000018">
    <property type="protein sequence ID" value="MYN04525.1"/>
    <property type="molecule type" value="Genomic_DNA"/>
</dbReference>
<dbReference type="Gene3D" id="2.40.170.20">
    <property type="entry name" value="TonB-dependent receptor, beta-barrel domain"/>
    <property type="match status" value="1"/>
</dbReference>
<evidence type="ECO:0000256" key="5">
    <source>
        <dbReference type="ARBA" id="ARBA00022692"/>
    </source>
</evidence>
<dbReference type="Pfam" id="PF07715">
    <property type="entry name" value="Plug"/>
    <property type="match status" value="1"/>
</dbReference>
<comment type="similarity">
    <text evidence="2 10">Belongs to the TonB-dependent receptor family.</text>
</comment>
<feature type="domain" description="Outer membrane protein beta-barrel" evidence="14">
    <location>
        <begin position="319"/>
        <end position="724"/>
    </location>
</feature>
<evidence type="ECO:0000313" key="15">
    <source>
        <dbReference type="EMBL" id="MYN04525.1"/>
    </source>
</evidence>
<feature type="region of interest" description="Disordered" evidence="11">
    <location>
        <begin position="729"/>
        <end position="764"/>
    </location>
</feature>
<dbReference type="RefSeq" id="WP_161027488.1">
    <property type="nucleotide sequence ID" value="NZ_WWCJ01000018.1"/>
</dbReference>
<feature type="chain" id="PRO_5026657126" evidence="12">
    <location>
        <begin position="27"/>
        <end position="764"/>
    </location>
</feature>
<evidence type="ECO:0000256" key="12">
    <source>
        <dbReference type="SAM" id="SignalP"/>
    </source>
</evidence>
<evidence type="ECO:0000256" key="2">
    <source>
        <dbReference type="ARBA" id="ARBA00009810"/>
    </source>
</evidence>
<keyword evidence="7 10" id="KW-0472">Membrane</keyword>
<gene>
    <name evidence="15" type="ORF">GTP41_20750</name>
</gene>
<keyword evidence="5 10" id="KW-0812">Transmembrane</keyword>
<organism evidence="15 16">
    <name type="scientific">Pseudoduganella guangdongensis</name>
    <dbReference type="NCBI Taxonomy" id="2692179"/>
    <lineage>
        <taxon>Bacteria</taxon>
        <taxon>Pseudomonadati</taxon>
        <taxon>Pseudomonadota</taxon>
        <taxon>Betaproteobacteria</taxon>
        <taxon>Burkholderiales</taxon>
        <taxon>Oxalobacteraceae</taxon>
        <taxon>Telluria group</taxon>
        <taxon>Pseudoduganella</taxon>
    </lineage>
</organism>
<protein>
    <submittedName>
        <fullName evidence="15">TonB-dependent receptor</fullName>
    </submittedName>
</protein>
<dbReference type="PROSITE" id="PS52016">
    <property type="entry name" value="TONB_DEPENDENT_REC_3"/>
    <property type="match status" value="1"/>
</dbReference>
<dbReference type="PANTHER" id="PTHR30069:SF29">
    <property type="entry name" value="HEMOGLOBIN AND HEMOGLOBIN-HAPTOGLOBIN-BINDING PROTEIN 1-RELATED"/>
    <property type="match status" value="1"/>
</dbReference>
<evidence type="ECO:0000256" key="6">
    <source>
        <dbReference type="ARBA" id="ARBA00022729"/>
    </source>
</evidence>
<feature type="compositionally biased region" description="Gly residues" evidence="11">
    <location>
        <begin position="738"/>
        <end position="750"/>
    </location>
</feature>
<keyword evidence="4 10" id="KW-1134">Transmembrane beta strand</keyword>
<dbReference type="InterPro" id="IPR039426">
    <property type="entry name" value="TonB-dep_rcpt-like"/>
</dbReference>
<feature type="region of interest" description="Disordered" evidence="11">
    <location>
        <begin position="273"/>
        <end position="294"/>
    </location>
</feature>
<evidence type="ECO:0000256" key="1">
    <source>
        <dbReference type="ARBA" id="ARBA00004571"/>
    </source>
</evidence>
<proteinExistence type="inferred from homology"/>
<dbReference type="InterPro" id="IPR037066">
    <property type="entry name" value="Plug_dom_sf"/>
</dbReference>
<dbReference type="Proteomes" id="UP000448575">
    <property type="component" value="Unassembled WGS sequence"/>
</dbReference>
<dbReference type="Pfam" id="PF14905">
    <property type="entry name" value="OMP_b-brl_3"/>
    <property type="match status" value="1"/>
</dbReference>
<feature type="signal peptide" evidence="12">
    <location>
        <begin position="1"/>
        <end position="26"/>
    </location>
</feature>
<keyword evidence="16" id="KW-1185">Reference proteome</keyword>
<dbReference type="AlphaFoldDB" id="A0A6N9HPC5"/>
<evidence type="ECO:0000256" key="8">
    <source>
        <dbReference type="ARBA" id="ARBA00023170"/>
    </source>
</evidence>
<evidence type="ECO:0000313" key="16">
    <source>
        <dbReference type="Proteomes" id="UP000448575"/>
    </source>
</evidence>
<feature type="compositionally biased region" description="Basic and acidic residues" evidence="11">
    <location>
        <begin position="213"/>
        <end position="229"/>
    </location>
</feature>
<keyword evidence="9 10" id="KW-0998">Cell outer membrane</keyword>
<evidence type="ECO:0000256" key="3">
    <source>
        <dbReference type="ARBA" id="ARBA00022448"/>
    </source>
</evidence>
<evidence type="ECO:0000259" key="13">
    <source>
        <dbReference type="Pfam" id="PF07715"/>
    </source>
</evidence>
<evidence type="ECO:0000256" key="11">
    <source>
        <dbReference type="SAM" id="MobiDB-lite"/>
    </source>
</evidence>
<dbReference type="GO" id="GO:0015344">
    <property type="term" value="F:siderophore uptake transmembrane transporter activity"/>
    <property type="evidence" value="ECO:0007669"/>
    <property type="project" value="TreeGrafter"/>
</dbReference>
<dbReference type="InterPro" id="IPR041700">
    <property type="entry name" value="OMP_b-brl_3"/>
</dbReference>
<comment type="caution">
    <text evidence="15">The sequence shown here is derived from an EMBL/GenBank/DDBJ whole genome shotgun (WGS) entry which is preliminary data.</text>
</comment>
<dbReference type="GO" id="GO:0009279">
    <property type="term" value="C:cell outer membrane"/>
    <property type="evidence" value="ECO:0007669"/>
    <property type="project" value="UniProtKB-SubCell"/>
</dbReference>
<evidence type="ECO:0000259" key="14">
    <source>
        <dbReference type="Pfam" id="PF14905"/>
    </source>
</evidence>
<feature type="region of interest" description="Disordered" evidence="11">
    <location>
        <begin position="33"/>
        <end position="55"/>
    </location>
</feature>
<dbReference type="InterPro" id="IPR012910">
    <property type="entry name" value="Plug_dom"/>
</dbReference>
<feature type="region of interest" description="Disordered" evidence="11">
    <location>
        <begin position="213"/>
        <end position="234"/>
    </location>
</feature>
<reference evidence="15 16" key="1">
    <citation type="submission" date="2019-12" db="EMBL/GenBank/DDBJ databases">
        <title>Novel species isolated from a subtropical stream in China.</title>
        <authorList>
            <person name="Lu H."/>
        </authorList>
    </citation>
    <scope>NUCLEOTIDE SEQUENCE [LARGE SCALE GENOMIC DNA]</scope>
    <source>
        <strain evidence="15 16">DS3</strain>
    </source>
</reference>
<dbReference type="InterPro" id="IPR036942">
    <property type="entry name" value="Beta-barrel_TonB_sf"/>
</dbReference>
<evidence type="ECO:0000256" key="10">
    <source>
        <dbReference type="PROSITE-ProRule" id="PRU01360"/>
    </source>
</evidence>
<dbReference type="SUPFAM" id="SSF56935">
    <property type="entry name" value="Porins"/>
    <property type="match status" value="1"/>
</dbReference>
<keyword evidence="6 12" id="KW-0732">Signal</keyword>
<feature type="domain" description="TonB-dependent receptor plug" evidence="13">
    <location>
        <begin position="71"/>
        <end position="161"/>
    </location>
</feature>
<sequence length="764" mass="82590">MTTLYRYSRYSAGPLLLLLCCGSAVAQVQTAQPTQPAKADAKPATVNKEEPATVPSVTVAAERPTNRIDRQVYDVKTDAAASNGSAADALNNVPSVNVDPDGSLTLRGSSNVQVYVDGKPSAMLQGENRGPALQSIPAEDLESVEVINNPGAQFGNEGGGGPIINLVMRRSRKPGGFGVANANYGTAGRYNSALNGTYNEGLWGFQGGINVRHDGRNSSGETVRDRIDPRTGALSHAIQKSQSNGLNDNVGLNGGVTYNLGANDTLGAQLNYSQRSNDARSSDDYLSTEADGTVTDNYQRSTVREGESKNFSWGARWDHKGDAPGETFKMDLRVSSATNDADSAYRNNYIVRPATGGVMDSAQKSRSKNGIIDFTGDYEAPLFGGVTKFGYKVVQNRNESDIDYTNIDPITQAGSPNALRSNAFDMKETIFAAYGSYQMRLTEEWGLQAGLRAEHTEMDIDQLTSQVSAGNSYTNLVPSFFATYKVSEDAQMRFAYAHRLRRPNAQDLNPFVVYRDEFNVSSGNPKLKPAKTDSLELGYETRLFGLETNLRAFLRDESDSILERKYFISDTVLLTTRENAGSTRSGGLEFTLSGKVLPSLTMNLSGNLARSEQSVLEMNGEQTKRTASSLSGRFRVNWQATSTDMLQAAIQAQGKMLTGQGYREPNTTLNLTWRHALTPQLAFMVNATDVFNSNKMTNITDTYALRERSERQFDGRIIYVGLSYRFGGATGTPREGGPDGMRGPGMRGPGMGPPPGGGMGPGGG</sequence>
<name>A0A6N9HPC5_9BURK</name>
<evidence type="ECO:0000256" key="7">
    <source>
        <dbReference type="ARBA" id="ARBA00023136"/>
    </source>
</evidence>
<evidence type="ECO:0000256" key="4">
    <source>
        <dbReference type="ARBA" id="ARBA00022452"/>
    </source>
</evidence>
<comment type="subcellular location">
    <subcellularLocation>
        <location evidence="1 10">Cell outer membrane</location>
        <topology evidence="1 10">Multi-pass membrane protein</topology>
    </subcellularLocation>
</comment>